<feature type="domain" description="SLC41A/MgtE integral membrane" evidence="10">
    <location>
        <begin position="109"/>
        <end position="240"/>
    </location>
</feature>
<dbReference type="SUPFAM" id="SSF161093">
    <property type="entry name" value="MgtE membrane domain-like"/>
    <property type="match status" value="2"/>
</dbReference>
<dbReference type="InterPro" id="IPR006667">
    <property type="entry name" value="SLC41_membr_dom"/>
</dbReference>
<feature type="transmembrane region" description="Helical" evidence="9">
    <location>
        <begin position="252"/>
        <end position="274"/>
    </location>
</feature>
<evidence type="ECO:0000256" key="2">
    <source>
        <dbReference type="ARBA" id="ARBA00009749"/>
    </source>
</evidence>
<evidence type="ECO:0000256" key="4">
    <source>
        <dbReference type="ARBA" id="ARBA00022692"/>
    </source>
</evidence>
<dbReference type="Gene3D" id="1.10.357.20">
    <property type="entry name" value="SLC41 divalent cation transporters, integral membrane domain"/>
    <property type="match status" value="2"/>
</dbReference>
<keyword evidence="7" id="KW-0406">Ion transport</keyword>
<feature type="transmembrane region" description="Helical" evidence="9">
    <location>
        <begin position="403"/>
        <end position="424"/>
    </location>
</feature>
<dbReference type="InterPro" id="IPR036739">
    <property type="entry name" value="SLC41_membr_dom_sf"/>
</dbReference>
<feature type="domain" description="SLC41A/MgtE integral membrane" evidence="10">
    <location>
        <begin position="318"/>
        <end position="461"/>
    </location>
</feature>
<evidence type="ECO:0000256" key="9">
    <source>
        <dbReference type="SAM" id="Phobius"/>
    </source>
</evidence>
<dbReference type="GO" id="GO:0008324">
    <property type="term" value="F:monoatomic cation transmembrane transporter activity"/>
    <property type="evidence" value="ECO:0007669"/>
    <property type="project" value="InterPro"/>
</dbReference>
<dbReference type="Proteomes" id="UP001152747">
    <property type="component" value="Unassembled WGS sequence"/>
</dbReference>
<feature type="transmembrane region" description="Helical" evidence="9">
    <location>
        <begin position="68"/>
        <end position="90"/>
    </location>
</feature>
<evidence type="ECO:0000256" key="3">
    <source>
        <dbReference type="ARBA" id="ARBA00022448"/>
    </source>
</evidence>
<feature type="transmembrane region" description="Helical" evidence="9">
    <location>
        <begin position="445"/>
        <end position="466"/>
    </location>
</feature>
<sequence>MEEEITNLPKSTTTEQLLTENSPNAENVSNIIVENWIFAPIAITIQKMNSHRNRDVLHVEQRESRSSFMLQALIPFLFAGLGLIFAGILLESAEGSNFFTELPDAVIMIPTLVGLKGNLEMTLSSRLSTLANLGFMESHKDKINVALSNLALIQCQAIAVSSLAVFPVLIFGEQPFSFGDTLCLLLSAVATASFASFLLSLLMVAVVIISRKHNLNPDNICTPVAASLGDVSTLYILLTVGTVVSQVRHIHITFLFIILILFYCLAIFGAFLASKDRFTLEVLKNGWWPILCAMVITTGSGFVLKSSIHSYPPIAAFQPLINGLGGNLVAVQASRISTQLHKARKNREIEVDSIWRHFSPLRSFFSKSEDSIAARILLAISIPSNIIFIHVIFFIGVGFGNTFWFTLSFLVVCVIQVTILLYVCQFLVRAMWLMRIDPDNSAIPFLTALGDLIGSLLLILCFWSQWRYFNLPVSSDQYTGHKFGHF</sequence>
<evidence type="ECO:0000313" key="12">
    <source>
        <dbReference type="Proteomes" id="UP001152747"/>
    </source>
</evidence>
<dbReference type="AlphaFoldDB" id="A0A9P1IQG1"/>
<evidence type="ECO:0000256" key="6">
    <source>
        <dbReference type="ARBA" id="ARBA00022989"/>
    </source>
</evidence>
<feature type="transmembrane region" description="Helical" evidence="9">
    <location>
        <begin position="151"/>
        <end position="171"/>
    </location>
</feature>
<protein>
    <recommendedName>
        <fullName evidence="10">SLC41A/MgtE integral membrane domain-containing protein</fullName>
    </recommendedName>
</protein>
<comment type="similarity">
    <text evidence="2">Belongs to the SLC41A transporter family.</text>
</comment>
<keyword evidence="6 9" id="KW-1133">Transmembrane helix</keyword>
<evidence type="ECO:0000313" key="11">
    <source>
        <dbReference type="EMBL" id="CAI5449327.1"/>
    </source>
</evidence>
<dbReference type="Pfam" id="PF01769">
    <property type="entry name" value="MgtE"/>
    <property type="match status" value="2"/>
</dbReference>
<evidence type="ECO:0000259" key="10">
    <source>
        <dbReference type="Pfam" id="PF01769"/>
    </source>
</evidence>
<evidence type="ECO:0000256" key="5">
    <source>
        <dbReference type="ARBA" id="ARBA00022842"/>
    </source>
</evidence>
<keyword evidence="5" id="KW-0460">Magnesium</keyword>
<comment type="subcellular location">
    <subcellularLocation>
        <location evidence="1">Membrane</location>
        <topology evidence="1">Multi-pass membrane protein</topology>
    </subcellularLocation>
</comment>
<feature type="transmembrane region" description="Helical" evidence="9">
    <location>
        <begin position="286"/>
        <end position="304"/>
    </location>
</feature>
<evidence type="ECO:0000256" key="7">
    <source>
        <dbReference type="ARBA" id="ARBA00023065"/>
    </source>
</evidence>
<dbReference type="PANTHER" id="PTHR16228:SF21">
    <property type="entry name" value="SLC41A_MGTE INTEGRAL MEMBRANE DOMAIN-CONTAINING PROTEIN"/>
    <property type="match status" value="1"/>
</dbReference>
<dbReference type="InterPro" id="IPR045349">
    <property type="entry name" value="SLC41A1-3"/>
</dbReference>
<dbReference type="PANTHER" id="PTHR16228">
    <property type="entry name" value="DIVALENT CATION TRANSPORTER SOLUTE CARRIER FAMILY 41"/>
    <property type="match status" value="1"/>
</dbReference>
<comment type="caution">
    <text evidence="11">The sequence shown here is derived from an EMBL/GenBank/DDBJ whole genome shotgun (WGS) entry which is preliminary data.</text>
</comment>
<accession>A0A9P1IQG1</accession>
<evidence type="ECO:0000256" key="8">
    <source>
        <dbReference type="ARBA" id="ARBA00023136"/>
    </source>
</evidence>
<name>A0A9P1IQG1_9PELO</name>
<dbReference type="EMBL" id="CANHGI010000004">
    <property type="protein sequence ID" value="CAI5449327.1"/>
    <property type="molecule type" value="Genomic_DNA"/>
</dbReference>
<reference evidence="11" key="1">
    <citation type="submission" date="2022-11" db="EMBL/GenBank/DDBJ databases">
        <authorList>
            <person name="Kikuchi T."/>
        </authorList>
    </citation>
    <scope>NUCLEOTIDE SEQUENCE</scope>
    <source>
        <strain evidence="11">PS1010</strain>
    </source>
</reference>
<organism evidence="11 12">
    <name type="scientific">Caenorhabditis angaria</name>
    <dbReference type="NCBI Taxonomy" id="860376"/>
    <lineage>
        <taxon>Eukaryota</taxon>
        <taxon>Metazoa</taxon>
        <taxon>Ecdysozoa</taxon>
        <taxon>Nematoda</taxon>
        <taxon>Chromadorea</taxon>
        <taxon>Rhabditida</taxon>
        <taxon>Rhabditina</taxon>
        <taxon>Rhabditomorpha</taxon>
        <taxon>Rhabditoidea</taxon>
        <taxon>Rhabditidae</taxon>
        <taxon>Peloderinae</taxon>
        <taxon>Caenorhabditis</taxon>
    </lineage>
</organism>
<keyword evidence="4 9" id="KW-0812">Transmembrane</keyword>
<dbReference type="OrthoDB" id="5791097at2759"/>
<keyword evidence="3" id="KW-0813">Transport</keyword>
<feature type="transmembrane region" description="Helical" evidence="9">
    <location>
        <begin position="224"/>
        <end position="245"/>
    </location>
</feature>
<dbReference type="FunFam" id="1.10.357.20:FF:000001">
    <property type="entry name" value="Solute carrier family 41 member 2"/>
    <property type="match status" value="1"/>
</dbReference>
<keyword evidence="12" id="KW-1185">Reference proteome</keyword>
<dbReference type="GO" id="GO:0005886">
    <property type="term" value="C:plasma membrane"/>
    <property type="evidence" value="ECO:0007669"/>
    <property type="project" value="TreeGrafter"/>
</dbReference>
<keyword evidence="8 9" id="KW-0472">Membrane</keyword>
<feature type="transmembrane region" description="Helical" evidence="9">
    <location>
        <begin position="372"/>
        <end position="397"/>
    </location>
</feature>
<evidence type="ECO:0000256" key="1">
    <source>
        <dbReference type="ARBA" id="ARBA00004141"/>
    </source>
</evidence>
<gene>
    <name evidence="11" type="ORF">CAMP_LOCUS11964</name>
</gene>
<proteinExistence type="inferred from homology"/>
<feature type="transmembrane region" description="Helical" evidence="9">
    <location>
        <begin position="183"/>
        <end position="209"/>
    </location>
</feature>